<feature type="compositionally biased region" description="Gly residues" evidence="1">
    <location>
        <begin position="1112"/>
        <end position="1122"/>
    </location>
</feature>
<feature type="region of interest" description="Disordered" evidence="1">
    <location>
        <begin position="612"/>
        <end position="633"/>
    </location>
</feature>
<sequence>MASIPSLIPTCETAATDAFITSVGLHPIEPLQAIGLSSGEVCLYKANTDALSWIIEMDAARQAQRRQSRWSEAATTTTPTTAAAAAAAGGGGGTSPPVTLAALPCPVKVFSIAAVCGGRCTIAHTAFLKGREEDLVREVVQPRLHTSATTVSAKHLLCIITGRSDVLVVDVTTAVLVLHWASAAPTGGGRGTAAAVPLSSTYVVTQAETYGALLYLTVARRSAVAVSGDVAEQQQRRLYSAGVVGGPERNIHQQLNEPVVYVLHLGCTQPLAPCTTKGLAAGGGAYVIKAAPAAAARKARKHHDGLSVPSAAAAGGDEAAAAALSIRAHPFAPLLLLLLNQAEVQVYAIDSGGGDGAAAAARPRKAQLIFASAPAATPLPLLDAQFIPSAAVLSRRRGGGTHAPAPTSASHAWGCCNVQILLHTATRLRLLCTRSAAATAGGSGGVVAVDRAFYAAPSPPSSSSSSCASGPHLMVFQRVWTWLGSPDTVFVLQSDRTVVELCCNDAMAASTGVPSVRSRRCWAPRAAWRQARGAAPADAVDWWVLPPLAAAVTASGVQSGVAGPPCVQWPDVLPLWGGAAGLSGGLASRLPAHHAEEPQSFIFSRRTGLARPLPARAPGEEAEAEAEADADGDDLHVVPLAETEVVGACCISVRLCLTPRSQKQQQQPLPPSPLQKSVNVSVARLLCDSPAPALLRLEHGFYFVGSRTESAYADYPFMVAGLLLRDGAAHLRVAMLCLPADKAALRRLYDAAAAAAAAEAAPPSGDLKRALQHAVRHTQLQPLPMPLFSFEARPSSAARSKRLVSCDFQLGNDGVVPCVWGLWAPLPATSAPDGAAAAAAAPQPVQLTMQSYHVAADTHELRWRPPELVRMDDLLTSNPSQVFAVSSVLSGAAASQPPTSMDDVLLDTDSAVVARLFLYYADRKVLLLATVETGDDAGGGGGGGGEVTGALDDTFNFASRTRNGRRTAGPRYFADVRADDGGGGGGAGAEGRQSLRLVPHAAAELNCWKADHTAESLSCSLLSSVQLSAVVVRDHGEPTLRVAVVSRRFGVALATFPVVGRRGVARVSTSLLPVKVSVHRRWEELGGVAAAETETERTRRDSVDGSALSPLRGGGGGGGGGYGVPAPSRGGVSAVEVDDVRHSPLLRRYRAWADTVVCPSTTYASVPLLQWVQPPAWPEETEENRVPADPVLLLQRSRALLVLHSSGAAAPVCDSLLHCPPLHVGRHQRGSGDDLALHCGSYAGPVARHRLLRQLQLQHAPLSDLAVPPQAATAGKASWFKKFVRHAQSSAAARRRVAERPQLAEWWRRVYAPAADDLAYAGADAAVASDVTAALERVSGVGATHVADVVDVDVTQPLRMAVLAAQAITACRGMQQLVSSEGILTATLRQSLAHITAAVKQLNGGEVRADGEHHHSHIDSAAAAAAAAPPSLRESWAAAEALAQLPLSCATRALAQEVVHIAADAANAGPAATTAATGPMVVVRRWWWLAVRSCSVVVAVNERQADAARRELGAVLAAVPIHSVGVEPTPASSSPPLARRAGDVEVEEAVVDLVARALLFCPPQLMPNAIPLWLQLADSPSSAPSQQQQQQARSLRAAVAVALEALGGNAADAGAEDVKAAAAVSSLAARFTTVRIDGAHWTHAVYYTNVLGHLRHLANGSSAGVAAPVRACAAECVGGVDAAVEAAATAVLDVATQTTAVLLGAVVDVPAASRSRMAAAVAQSTSKRQLALHHGAGGHARGDGPPRLRRSDLTSRGAVDGDGAAVFLLRERSPVDVLGHRLHEAQWRDLYGAVAYPTNFFFAPARSSTQGGYAAADLPCQLLTAPPASAPATTHADAVGDASESSGRRGRVKEVLLTERTPVGAAAAVVPPPTMELVPEPPTPLSAAQRGTRPGSNGGTAPQQQQQSSPLSLRAAVAQQEADLHKTYFDAFAAAPPDAGEGGPAAAAAVASGTGPSKESQLQPSATGAGYDLRADAVLQQMQERLHAGEAEEVVTASTTRRRQQQQEARQRVPGPAAFAPSTTRRAVHHSADDAAAVHATPTQSDYFTRFAADD</sequence>
<feature type="region of interest" description="Disordered" evidence="1">
    <location>
        <begin position="1872"/>
        <end position="1918"/>
    </location>
</feature>
<feature type="compositionally biased region" description="Pro residues" evidence="1">
    <location>
        <begin position="1872"/>
        <end position="1884"/>
    </location>
</feature>
<gene>
    <name evidence="2" type="ORF">NESM_000543600</name>
</gene>
<dbReference type="EMBL" id="JAECZO010000068">
    <property type="protein sequence ID" value="KAK7196091.1"/>
    <property type="molecule type" value="Genomic_DNA"/>
</dbReference>
<feature type="region of interest" description="Disordered" evidence="1">
    <location>
        <begin position="1996"/>
        <end position="2022"/>
    </location>
</feature>
<proteinExistence type="predicted"/>
<evidence type="ECO:0000313" key="3">
    <source>
        <dbReference type="Proteomes" id="UP001430356"/>
    </source>
</evidence>
<feature type="compositionally biased region" description="Low complexity" evidence="1">
    <location>
        <begin position="1902"/>
        <end position="1913"/>
    </location>
</feature>
<comment type="caution">
    <text evidence="2">The sequence shown here is derived from an EMBL/GenBank/DDBJ whole genome shotgun (WGS) entry which is preliminary data.</text>
</comment>
<feature type="compositionally biased region" description="Polar residues" evidence="1">
    <location>
        <begin position="1957"/>
        <end position="1966"/>
    </location>
</feature>
<reference evidence="2 3" key="1">
    <citation type="journal article" date="2021" name="MBio">
        <title>A New Model Trypanosomatid, Novymonas esmeraldas: Genomic Perception of Its 'Candidatus Pandoraea novymonadis' Endosymbiont.</title>
        <authorList>
            <person name="Zakharova A."/>
            <person name="Saura A."/>
            <person name="Butenko A."/>
            <person name="Podesvova L."/>
            <person name="Warmusova S."/>
            <person name="Kostygov A.Y."/>
            <person name="Nenarokova A."/>
            <person name="Lukes J."/>
            <person name="Opperdoes F.R."/>
            <person name="Yurchenko V."/>
        </authorList>
    </citation>
    <scope>NUCLEOTIDE SEQUENCE [LARGE SCALE GENOMIC DNA]</scope>
    <source>
        <strain evidence="2 3">E262AT.01</strain>
    </source>
</reference>
<feature type="region of interest" description="Disordered" evidence="1">
    <location>
        <begin position="1829"/>
        <end position="1851"/>
    </location>
</feature>
<accession>A0AAW0ESH1</accession>
<evidence type="ECO:0000313" key="2">
    <source>
        <dbReference type="EMBL" id="KAK7196091.1"/>
    </source>
</evidence>
<dbReference type="Proteomes" id="UP001430356">
    <property type="component" value="Unassembled WGS sequence"/>
</dbReference>
<organism evidence="2 3">
    <name type="scientific">Novymonas esmeraldas</name>
    <dbReference type="NCBI Taxonomy" id="1808958"/>
    <lineage>
        <taxon>Eukaryota</taxon>
        <taxon>Discoba</taxon>
        <taxon>Euglenozoa</taxon>
        <taxon>Kinetoplastea</taxon>
        <taxon>Metakinetoplastina</taxon>
        <taxon>Trypanosomatida</taxon>
        <taxon>Trypanosomatidae</taxon>
        <taxon>Novymonas</taxon>
    </lineage>
</organism>
<protein>
    <submittedName>
        <fullName evidence="2">Uncharacterized protein</fullName>
    </submittedName>
</protein>
<evidence type="ECO:0000256" key="1">
    <source>
        <dbReference type="SAM" id="MobiDB-lite"/>
    </source>
</evidence>
<feature type="region of interest" description="Disordered" evidence="1">
    <location>
        <begin position="1092"/>
        <end position="1122"/>
    </location>
</feature>
<feature type="compositionally biased region" description="Basic and acidic residues" evidence="1">
    <location>
        <begin position="1094"/>
        <end position="1103"/>
    </location>
</feature>
<feature type="region of interest" description="Disordered" evidence="1">
    <location>
        <begin position="1938"/>
        <end position="1966"/>
    </location>
</feature>
<feature type="compositionally biased region" description="Low complexity" evidence="1">
    <location>
        <begin position="1938"/>
        <end position="1956"/>
    </location>
</feature>
<name>A0AAW0ESH1_9TRYP</name>
<keyword evidence="3" id="KW-1185">Reference proteome</keyword>
<feature type="compositionally biased region" description="Acidic residues" evidence="1">
    <location>
        <begin position="620"/>
        <end position="632"/>
    </location>
</feature>